<evidence type="ECO:0000313" key="3">
    <source>
        <dbReference type="Proteomes" id="UP001283341"/>
    </source>
</evidence>
<sequence>MAIDKRSSAFMIHTAAATMTAPTKSSKAPRTLNHEDSAGLPVKKRKKTVTEGPINCADRNSELLLNRTFTHEFRCSLCHETLRLMRKRELLLKELAHEPKIDTPSQRLSKDVGLLRRLQQIEKREARHLAVRTKALSQLERLYKLHPSPKRATDLFLVKSLLQKFTRHLALLNSKMNYGDKQRNARFSSERSHHRTTKSGDSDKSPPSKPDSEETVSGTKRKLEPVKAEDRGQSTKKALAKSPSPSRLNDIEAPVKKKIVLHVGRNPNELGDKAATKEDQQQSAPASATDTRVKAKVKTSTSVSGALGVDKSTTSDGERKRKKRHRDDEVDDPKPKKTKSEPGTGLVEPASSKVLAASAQPPPITRSSAVHERRVHQMLTDPLGFDDLVYDDTRRRPKPKMKRGRNHNPNFPLLMSGGLGLPKNAKVIQAKPKAVAVQVSRNMLKKNHSNKVAERVDEMKNKVTALPTSTLGKIKISEGSKQHEKDNHQQSARNQKYSTSTYSDVPTMSGAVAANARDKAPLPQIGTNKQTPHSSSTSKQKDTRPRRNSFKTQD</sequence>
<feature type="region of interest" description="Disordered" evidence="1">
    <location>
        <begin position="446"/>
        <end position="554"/>
    </location>
</feature>
<feature type="compositionally biased region" description="Basic and acidic residues" evidence="1">
    <location>
        <begin position="182"/>
        <end position="191"/>
    </location>
</feature>
<organism evidence="2 3">
    <name type="scientific">Apodospora peruviana</name>
    <dbReference type="NCBI Taxonomy" id="516989"/>
    <lineage>
        <taxon>Eukaryota</taxon>
        <taxon>Fungi</taxon>
        <taxon>Dikarya</taxon>
        <taxon>Ascomycota</taxon>
        <taxon>Pezizomycotina</taxon>
        <taxon>Sordariomycetes</taxon>
        <taxon>Sordariomycetidae</taxon>
        <taxon>Sordariales</taxon>
        <taxon>Lasiosphaeriaceae</taxon>
        <taxon>Apodospora</taxon>
    </lineage>
</organism>
<feature type="region of interest" description="Disordered" evidence="1">
    <location>
        <begin position="19"/>
        <end position="44"/>
    </location>
</feature>
<feature type="region of interest" description="Disordered" evidence="1">
    <location>
        <begin position="182"/>
        <end position="373"/>
    </location>
</feature>
<feature type="compositionally biased region" description="Basic and acidic residues" evidence="1">
    <location>
        <begin position="198"/>
        <end position="212"/>
    </location>
</feature>
<reference evidence="2" key="2">
    <citation type="submission" date="2023-06" db="EMBL/GenBank/DDBJ databases">
        <authorList>
            <consortium name="Lawrence Berkeley National Laboratory"/>
            <person name="Haridas S."/>
            <person name="Hensen N."/>
            <person name="Bonometti L."/>
            <person name="Westerberg I."/>
            <person name="Brannstrom I.O."/>
            <person name="Guillou S."/>
            <person name="Cros-Aarteil S."/>
            <person name="Calhoun S."/>
            <person name="Kuo A."/>
            <person name="Mondo S."/>
            <person name="Pangilinan J."/>
            <person name="Riley R."/>
            <person name="Labutti K."/>
            <person name="Andreopoulos B."/>
            <person name="Lipzen A."/>
            <person name="Chen C."/>
            <person name="Yanf M."/>
            <person name="Daum C."/>
            <person name="Ng V."/>
            <person name="Clum A."/>
            <person name="Steindorff A."/>
            <person name="Ohm R."/>
            <person name="Martin F."/>
            <person name="Silar P."/>
            <person name="Natvig D."/>
            <person name="Lalanne C."/>
            <person name="Gautier V."/>
            <person name="Ament-Velasquez S.L."/>
            <person name="Kruys A."/>
            <person name="Hutchinson M.I."/>
            <person name="Powell A.J."/>
            <person name="Barry K."/>
            <person name="Miller A.N."/>
            <person name="Grigoriev I.V."/>
            <person name="Debuchy R."/>
            <person name="Gladieux P."/>
            <person name="Thoren M.H."/>
            <person name="Johannesson H."/>
        </authorList>
    </citation>
    <scope>NUCLEOTIDE SEQUENCE</scope>
    <source>
        <strain evidence="2">CBS 118394</strain>
    </source>
</reference>
<feature type="compositionally biased region" description="Polar residues" evidence="1">
    <location>
        <begin position="525"/>
        <end position="538"/>
    </location>
</feature>
<evidence type="ECO:0000256" key="1">
    <source>
        <dbReference type="SAM" id="MobiDB-lite"/>
    </source>
</evidence>
<comment type="caution">
    <text evidence="2">The sequence shown here is derived from an EMBL/GenBank/DDBJ whole genome shotgun (WGS) entry which is preliminary data.</text>
</comment>
<protein>
    <submittedName>
        <fullName evidence="2">Uncharacterized protein</fullName>
    </submittedName>
</protein>
<feature type="compositionally biased region" description="Basic and acidic residues" evidence="1">
    <location>
        <begin position="270"/>
        <end position="280"/>
    </location>
</feature>
<dbReference type="AlphaFoldDB" id="A0AAE0MEJ2"/>
<reference evidence="2" key="1">
    <citation type="journal article" date="2023" name="Mol. Phylogenet. Evol.">
        <title>Genome-scale phylogeny and comparative genomics of the fungal order Sordariales.</title>
        <authorList>
            <person name="Hensen N."/>
            <person name="Bonometti L."/>
            <person name="Westerberg I."/>
            <person name="Brannstrom I.O."/>
            <person name="Guillou S."/>
            <person name="Cros-Aarteil S."/>
            <person name="Calhoun S."/>
            <person name="Haridas S."/>
            <person name="Kuo A."/>
            <person name="Mondo S."/>
            <person name="Pangilinan J."/>
            <person name="Riley R."/>
            <person name="LaButti K."/>
            <person name="Andreopoulos B."/>
            <person name="Lipzen A."/>
            <person name="Chen C."/>
            <person name="Yan M."/>
            <person name="Daum C."/>
            <person name="Ng V."/>
            <person name="Clum A."/>
            <person name="Steindorff A."/>
            <person name="Ohm R.A."/>
            <person name="Martin F."/>
            <person name="Silar P."/>
            <person name="Natvig D.O."/>
            <person name="Lalanne C."/>
            <person name="Gautier V."/>
            <person name="Ament-Velasquez S.L."/>
            <person name="Kruys A."/>
            <person name="Hutchinson M.I."/>
            <person name="Powell A.J."/>
            <person name="Barry K."/>
            <person name="Miller A.N."/>
            <person name="Grigoriev I.V."/>
            <person name="Debuchy R."/>
            <person name="Gladieux P."/>
            <person name="Hiltunen Thoren M."/>
            <person name="Johannesson H."/>
        </authorList>
    </citation>
    <scope>NUCLEOTIDE SEQUENCE</scope>
    <source>
        <strain evidence="2">CBS 118394</strain>
    </source>
</reference>
<evidence type="ECO:0000313" key="2">
    <source>
        <dbReference type="EMBL" id="KAK3329300.1"/>
    </source>
</evidence>
<dbReference type="EMBL" id="JAUEDM010000001">
    <property type="protein sequence ID" value="KAK3329300.1"/>
    <property type="molecule type" value="Genomic_DNA"/>
</dbReference>
<feature type="compositionally biased region" description="Basic and acidic residues" evidence="1">
    <location>
        <begin position="221"/>
        <end position="233"/>
    </location>
</feature>
<dbReference type="Proteomes" id="UP001283341">
    <property type="component" value="Unassembled WGS sequence"/>
</dbReference>
<feature type="compositionally biased region" description="Polar residues" evidence="1">
    <location>
        <begin position="489"/>
        <end position="506"/>
    </location>
</feature>
<accession>A0AAE0MEJ2</accession>
<feature type="compositionally biased region" description="Basic residues" evidence="1">
    <location>
        <begin position="395"/>
        <end position="406"/>
    </location>
</feature>
<feature type="compositionally biased region" description="Basic and acidic residues" evidence="1">
    <location>
        <begin position="451"/>
        <end position="461"/>
    </location>
</feature>
<feature type="compositionally biased region" description="Basic and acidic residues" evidence="1">
    <location>
        <begin position="475"/>
        <end position="488"/>
    </location>
</feature>
<feature type="compositionally biased region" description="Polar residues" evidence="1">
    <location>
        <begin position="281"/>
        <end position="290"/>
    </location>
</feature>
<feature type="compositionally biased region" description="Basic and acidic residues" evidence="1">
    <location>
        <begin position="326"/>
        <end position="340"/>
    </location>
</feature>
<name>A0AAE0MEJ2_9PEZI</name>
<feature type="region of interest" description="Disordered" evidence="1">
    <location>
        <begin position="385"/>
        <end position="417"/>
    </location>
</feature>
<gene>
    <name evidence="2" type="ORF">B0H66DRAFT_18438</name>
</gene>
<proteinExistence type="predicted"/>
<keyword evidence="3" id="KW-1185">Reference proteome</keyword>